<gene>
    <name evidence="2" type="ORF">PBY51_021405</name>
</gene>
<reference evidence="2 3" key="2">
    <citation type="journal article" date="2023" name="Mol. Biol. Evol.">
        <title>Genomics of Secondarily Temperate Adaptation in the Only Non-Antarctic Icefish.</title>
        <authorList>
            <person name="Rivera-Colon A.G."/>
            <person name="Rayamajhi N."/>
            <person name="Minhas B.F."/>
            <person name="Madrigal G."/>
            <person name="Bilyk K.T."/>
            <person name="Yoon V."/>
            <person name="Hune M."/>
            <person name="Gregory S."/>
            <person name="Cheng C.H.C."/>
            <person name="Catchen J.M."/>
        </authorList>
    </citation>
    <scope>NUCLEOTIDE SEQUENCE [LARGE SCALE GENOMIC DNA]</scope>
    <source>
        <strain evidence="2">JMC-PN-2008</strain>
    </source>
</reference>
<dbReference type="Proteomes" id="UP001346869">
    <property type="component" value="Unassembled WGS sequence"/>
</dbReference>
<evidence type="ECO:0000313" key="3">
    <source>
        <dbReference type="Proteomes" id="UP001346869"/>
    </source>
</evidence>
<evidence type="ECO:0000256" key="1">
    <source>
        <dbReference type="SAM" id="MobiDB-lite"/>
    </source>
</evidence>
<keyword evidence="3" id="KW-1185">Reference proteome</keyword>
<feature type="region of interest" description="Disordered" evidence="1">
    <location>
        <begin position="67"/>
        <end position="99"/>
    </location>
</feature>
<feature type="region of interest" description="Disordered" evidence="1">
    <location>
        <begin position="129"/>
        <end position="154"/>
    </location>
</feature>
<accession>A0AAN8AEM7</accession>
<dbReference type="AlphaFoldDB" id="A0AAN8AEM7"/>
<evidence type="ECO:0000313" key="2">
    <source>
        <dbReference type="EMBL" id="KAK5859886.1"/>
    </source>
</evidence>
<dbReference type="PANTHER" id="PTHR21510">
    <property type="entry name" value="AKNA DOMAIN-CONTAINING PROTEIN"/>
    <property type="match status" value="1"/>
</dbReference>
<protein>
    <submittedName>
        <fullName evidence="2">Uncharacterized protein</fullName>
    </submittedName>
</protein>
<organism evidence="2 3">
    <name type="scientific">Eleginops maclovinus</name>
    <name type="common">Patagonian blennie</name>
    <name type="synonym">Eleginus maclovinus</name>
    <dbReference type="NCBI Taxonomy" id="56733"/>
    <lineage>
        <taxon>Eukaryota</taxon>
        <taxon>Metazoa</taxon>
        <taxon>Chordata</taxon>
        <taxon>Craniata</taxon>
        <taxon>Vertebrata</taxon>
        <taxon>Euteleostomi</taxon>
        <taxon>Actinopterygii</taxon>
        <taxon>Neopterygii</taxon>
        <taxon>Teleostei</taxon>
        <taxon>Neoteleostei</taxon>
        <taxon>Acanthomorphata</taxon>
        <taxon>Eupercaria</taxon>
        <taxon>Perciformes</taxon>
        <taxon>Notothenioidei</taxon>
        <taxon>Eleginopidae</taxon>
        <taxon>Eleginops</taxon>
    </lineage>
</organism>
<dbReference type="PANTHER" id="PTHR21510:SF16">
    <property type="entry name" value="PROTEIN AKNAD1"/>
    <property type="match status" value="1"/>
</dbReference>
<name>A0AAN8AEM7_ELEMC</name>
<dbReference type="EMBL" id="JAUZQC010000014">
    <property type="protein sequence ID" value="KAK5859886.1"/>
    <property type="molecule type" value="Genomic_DNA"/>
</dbReference>
<sequence>MESFYSKEKSSLFSSLQKPLLQVSYGSCSSLPASYKVRELPLHTMSHYRKRSTQSDTALLPSDVYFQRTPSPAAVPPKTASRTGRRRGSKEEELNRTLDQAIEVARSMKRTTDHMAKRLSADLAEAHLHSKLHKQPPGGRKHHHNKKSSDQCTL</sequence>
<proteinExistence type="predicted"/>
<dbReference type="InterPro" id="IPR052655">
    <property type="entry name" value="AKNA_Centrosome-Trans_reg"/>
</dbReference>
<reference evidence="2 3" key="1">
    <citation type="journal article" date="2023" name="Genes (Basel)">
        <title>Chromosome-Level Genome Assembly and Circadian Gene Repertoire of the Patagonia Blennie Eleginops maclovinus-The Closest Ancestral Proxy of Antarctic Cryonotothenioids.</title>
        <authorList>
            <person name="Cheng C.C."/>
            <person name="Rivera-Colon A.G."/>
            <person name="Minhas B.F."/>
            <person name="Wilson L."/>
            <person name="Rayamajhi N."/>
            <person name="Vargas-Chacoff L."/>
            <person name="Catchen J.M."/>
        </authorList>
    </citation>
    <scope>NUCLEOTIDE SEQUENCE [LARGE SCALE GENOMIC DNA]</scope>
    <source>
        <strain evidence="2">JMC-PN-2008</strain>
    </source>
</reference>
<feature type="compositionally biased region" description="Basic residues" evidence="1">
    <location>
        <begin position="129"/>
        <end position="146"/>
    </location>
</feature>
<comment type="caution">
    <text evidence="2">The sequence shown here is derived from an EMBL/GenBank/DDBJ whole genome shotgun (WGS) entry which is preliminary data.</text>
</comment>